<accession>A0A4Y2VEA1</accession>
<protein>
    <submittedName>
        <fullName evidence="1">Uncharacterized protein</fullName>
    </submittedName>
</protein>
<reference evidence="1 2" key="1">
    <citation type="journal article" date="2019" name="Sci. Rep.">
        <title>Orb-weaving spider Araneus ventricosus genome elucidates the spidroin gene catalogue.</title>
        <authorList>
            <person name="Kono N."/>
            <person name="Nakamura H."/>
            <person name="Ohtoshi R."/>
            <person name="Moran D.A.P."/>
            <person name="Shinohara A."/>
            <person name="Yoshida Y."/>
            <person name="Fujiwara M."/>
            <person name="Mori M."/>
            <person name="Tomita M."/>
            <person name="Arakawa K."/>
        </authorList>
    </citation>
    <scope>NUCLEOTIDE SEQUENCE [LARGE SCALE GENOMIC DNA]</scope>
</reference>
<proteinExistence type="predicted"/>
<dbReference type="EMBL" id="BGPR01045764">
    <property type="protein sequence ID" value="GBO22704.1"/>
    <property type="molecule type" value="Genomic_DNA"/>
</dbReference>
<evidence type="ECO:0000313" key="1">
    <source>
        <dbReference type="EMBL" id="GBO22704.1"/>
    </source>
</evidence>
<keyword evidence="2" id="KW-1185">Reference proteome</keyword>
<dbReference type="AlphaFoldDB" id="A0A4Y2VEA1"/>
<gene>
    <name evidence="1" type="ORF">AVEN_142450_1</name>
</gene>
<name>A0A4Y2VEA1_ARAVE</name>
<organism evidence="1 2">
    <name type="scientific">Araneus ventricosus</name>
    <name type="common">Orbweaver spider</name>
    <name type="synonym">Epeira ventricosa</name>
    <dbReference type="NCBI Taxonomy" id="182803"/>
    <lineage>
        <taxon>Eukaryota</taxon>
        <taxon>Metazoa</taxon>
        <taxon>Ecdysozoa</taxon>
        <taxon>Arthropoda</taxon>
        <taxon>Chelicerata</taxon>
        <taxon>Arachnida</taxon>
        <taxon>Araneae</taxon>
        <taxon>Araneomorphae</taxon>
        <taxon>Entelegynae</taxon>
        <taxon>Araneoidea</taxon>
        <taxon>Araneidae</taxon>
        <taxon>Araneus</taxon>
    </lineage>
</organism>
<evidence type="ECO:0000313" key="2">
    <source>
        <dbReference type="Proteomes" id="UP000499080"/>
    </source>
</evidence>
<feature type="non-terminal residue" evidence="1">
    <location>
        <position position="1"/>
    </location>
</feature>
<sequence length="85" mass="9456">DRDYYFALFLCGKSLNQGFVSTSSYTKAGVFSKVLLQLVRCCLRRTSTKGTWTEAAGYNGAIASLVEYHTPPISKAVHRFKEVVT</sequence>
<comment type="caution">
    <text evidence="1">The sequence shown here is derived from an EMBL/GenBank/DDBJ whole genome shotgun (WGS) entry which is preliminary data.</text>
</comment>
<dbReference type="Proteomes" id="UP000499080">
    <property type="component" value="Unassembled WGS sequence"/>
</dbReference>